<sequence length="165" mass="17606">MMWDTVTEAMSALYPQAQPWHVTYPAEGFALPAASAYPADGHWHFVSYGLGERHGFEVTVRVVRGAEQSPPQWPFLLLDRVAGLAVLAGEAGEPFEEGQWADLGAPITGYPHTDGPPSGLTVVILAVDPQLGDRFLQLVGVTAAEAQSGEVDSDDPLLVTDPARA</sequence>
<dbReference type="InterPro" id="IPR037181">
    <property type="entry name" value="SUFU_N"/>
</dbReference>
<evidence type="ECO:0000313" key="2">
    <source>
        <dbReference type="EMBL" id="MFD1372968.1"/>
    </source>
</evidence>
<organism evidence="2 3">
    <name type="scientific">Actinoplanes sichuanensis</name>
    <dbReference type="NCBI Taxonomy" id="512349"/>
    <lineage>
        <taxon>Bacteria</taxon>
        <taxon>Bacillati</taxon>
        <taxon>Actinomycetota</taxon>
        <taxon>Actinomycetes</taxon>
        <taxon>Micromonosporales</taxon>
        <taxon>Micromonosporaceae</taxon>
        <taxon>Actinoplanes</taxon>
    </lineage>
</organism>
<dbReference type="Pfam" id="PF05076">
    <property type="entry name" value="SUFU"/>
    <property type="match status" value="1"/>
</dbReference>
<dbReference type="RefSeq" id="WP_317794698.1">
    <property type="nucleotide sequence ID" value="NZ_AP028461.1"/>
</dbReference>
<feature type="domain" description="Suppressor of fused-like" evidence="1">
    <location>
        <begin position="38"/>
        <end position="149"/>
    </location>
</feature>
<evidence type="ECO:0000313" key="3">
    <source>
        <dbReference type="Proteomes" id="UP001597183"/>
    </source>
</evidence>
<proteinExistence type="predicted"/>
<comment type="caution">
    <text evidence="2">The sequence shown here is derived from an EMBL/GenBank/DDBJ whole genome shotgun (WGS) entry which is preliminary data.</text>
</comment>
<dbReference type="SUPFAM" id="SSF103359">
    <property type="entry name" value="Suppressor of Fused, N-terminal domain"/>
    <property type="match status" value="1"/>
</dbReference>
<dbReference type="EMBL" id="JBHTMK010000063">
    <property type="protein sequence ID" value="MFD1372968.1"/>
    <property type="molecule type" value="Genomic_DNA"/>
</dbReference>
<dbReference type="Proteomes" id="UP001597183">
    <property type="component" value="Unassembled WGS sequence"/>
</dbReference>
<evidence type="ECO:0000259" key="1">
    <source>
        <dbReference type="Pfam" id="PF05076"/>
    </source>
</evidence>
<reference evidence="3" key="1">
    <citation type="journal article" date="2019" name="Int. J. Syst. Evol. Microbiol.">
        <title>The Global Catalogue of Microorganisms (GCM) 10K type strain sequencing project: providing services to taxonomists for standard genome sequencing and annotation.</title>
        <authorList>
            <consortium name="The Broad Institute Genomics Platform"/>
            <consortium name="The Broad Institute Genome Sequencing Center for Infectious Disease"/>
            <person name="Wu L."/>
            <person name="Ma J."/>
        </authorList>
    </citation>
    <scope>NUCLEOTIDE SEQUENCE [LARGE SCALE GENOMIC DNA]</scope>
    <source>
        <strain evidence="3">CCM 7526</strain>
    </source>
</reference>
<keyword evidence="3" id="KW-1185">Reference proteome</keyword>
<protein>
    <submittedName>
        <fullName evidence="2">Suppressor of fused domain protein</fullName>
    </submittedName>
</protein>
<name>A0ABW4AQX7_9ACTN</name>
<gene>
    <name evidence="2" type="ORF">ACFQ5G_47230</name>
</gene>
<dbReference type="InterPro" id="IPR020941">
    <property type="entry name" value="SUFU-like_domain"/>
</dbReference>
<accession>A0ABW4AQX7</accession>